<dbReference type="Pfam" id="PF02699">
    <property type="entry name" value="YajC"/>
    <property type="match status" value="1"/>
</dbReference>
<organism evidence="11 12">
    <name type="scientific">Mycobacterium yunnanensis</name>
    <dbReference type="NCBI Taxonomy" id="368477"/>
    <lineage>
        <taxon>Bacteria</taxon>
        <taxon>Bacillati</taxon>
        <taxon>Actinomycetota</taxon>
        <taxon>Actinomycetes</taxon>
        <taxon>Mycobacteriales</taxon>
        <taxon>Mycobacteriaceae</taxon>
        <taxon>Mycobacterium</taxon>
    </lineage>
</organism>
<comment type="subcellular location">
    <subcellularLocation>
        <location evidence="1">Cell membrane</location>
        <topology evidence="1">Single-pass membrane protein</topology>
    </subcellularLocation>
</comment>
<keyword evidence="7" id="KW-1133">Transmembrane helix</keyword>
<keyword evidence="12" id="KW-1185">Reference proteome</keyword>
<evidence type="ECO:0000256" key="5">
    <source>
        <dbReference type="ARBA" id="ARBA00022692"/>
    </source>
</evidence>
<evidence type="ECO:0000256" key="8">
    <source>
        <dbReference type="ARBA" id="ARBA00023010"/>
    </source>
</evidence>
<dbReference type="Proteomes" id="UP001141629">
    <property type="component" value="Unassembled WGS sequence"/>
</dbReference>
<dbReference type="NCBIfam" id="TIGR00739">
    <property type="entry name" value="yajC"/>
    <property type="match status" value="1"/>
</dbReference>
<comment type="caution">
    <text evidence="11">The sequence shown here is derived from an EMBL/GenBank/DDBJ whole genome shotgun (WGS) entry which is preliminary data.</text>
</comment>
<evidence type="ECO:0000313" key="12">
    <source>
        <dbReference type="Proteomes" id="UP001141629"/>
    </source>
</evidence>
<keyword evidence="6" id="KW-0653">Protein transport</keyword>
<reference evidence="11" key="2">
    <citation type="journal article" date="2022" name="BMC Genomics">
        <title>Comparative genome analysis of mycobacteria focusing on tRNA and non-coding RNA.</title>
        <authorList>
            <person name="Behra P.R.K."/>
            <person name="Pettersson B.M.F."/>
            <person name="Ramesh M."/>
            <person name="Das S."/>
            <person name="Dasgupta S."/>
            <person name="Kirsebom L.A."/>
        </authorList>
    </citation>
    <scope>NUCLEOTIDE SEQUENCE</scope>
    <source>
        <strain evidence="11">DSM 44838</strain>
    </source>
</reference>
<keyword evidence="8" id="KW-0811">Translocation</keyword>
<keyword evidence="5" id="KW-0812">Transmembrane</keyword>
<keyword evidence="3" id="KW-0813">Transport</keyword>
<dbReference type="PANTHER" id="PTHR33909">
    <property type="entry name" value="SEC TRANSLOCON ACCESSORY COMPLEX SUBUNIT YAJC"/>
    <property type="match status" value="1"/>
</dbReference>
<gene>
    <name evidence="11" type="primary">yajC</name>
    <name evidence="11" type="ORF">H7K45_21020</name>
</gene>
<proteinExistence type="inferred from homology"/>
<sequence>MDLAIFVPLLLVMGAFMFFASRKQKKAMQATINLHDSLTAGDEIMTTAGLYGTITAVSDSKVDVEIAPGVVVTMLKLAVKEKTSVDEDDYDEDDATEVVEQPTARELDRPGTGTEVKSDPDRLA</sequence>
<comment type="similarity">
    <text evidence="2">Belongs to the YajC family.</text>
</comment>
<dbReference type="PANTHER" id="PTHR33909:SF1">
    <property type="entry name" value="SEC TRANSLOCON ACCESSORY COMPLEX SUBUNIT YAJC"/>
    <property type="match status" value="1"/>
</dbReference>
<dbReference type="EMBL" id="JACKVK010000011">
    <property type="protein sequence ID" value="MCV7423039.1"/>
    <property type="molecule type" value="Genomic_DNA"/>
</dbReference>
<keyword evidence="9" id="KW-0472">Membrane</keyword>
<name>A0A9X2Z6C5_9MYCO</name>
<dbReference type="PRINTS" id="PR01853">
    <property type="entry name" value="YAJCTRNLCASE"/>
</dbReference>
<evidence type="ECO:0000256" key="1">
    <source>
        <dbReference type="ARBA" id="ARBA00004162"/>
    </source>
</evidence>
<reference evidence="11" key="1">
    <citation type="submission" date="2020-07" db="EMBL/GenBank/DDBJ databases">
        <authorList>
            <person name="Pettersson B.M.F."/>
            <person name="Behra P.R.K."/>
            <person name="Ramesh M."/>
            <person name="Das S."/>
            <person name="Dasgupta S."/>
            <person name="Kirsebom L.A."/>
        </authorList>
    </citation>
    <scope>NUCLEOTIDE SEQUENCE</scope>
    <source>
        <strain evidence="11">DSM 44838</strain>
    </source>
</reference>
<evidence type="ECO:0000256" key="7">
    <source>
        <dbReference type="ARBA" id="ARBA00022989"/>
    </source>
</evidence>
<accession>A0A9X2Z6C5</accession>
<evidence type="ECO:0000256" key="3">
    <source>
        <dbReference type="ARBA" id="ARBA00022448"/>
    </source>
</evidence>
<dbReference type="InterPro" id="IPR003849">
    <property type="entry name" value="Preprotein_translocase_YajC"/>
</dbReference>
<evidence type="ECO:0000256" key="2">
    <source>
        <dbReference type="ARBA" id="ARBA00006742"/>
    </source>
</evidence>
<feature type="compositionally biased region" description="Acidic residues" evidence="10">
    <location>
        <begin position="86"/>
        <end position="97"/>
    </location>
</feature>
<evidence type="ECO:0000256" key="6">
    <source>
        <dbReference type="ARBA" id="ARBA00022927"/>
    </source>
</evidence>
<evidence type="ECO:0000256" key="4">
    <source>
        <dbReference type="ARBA" id="ARBA00022475"/>
    </source>
</evidence>
<evidence type="ECO:0000256" key="9">
    <source>
        <dbReference type="ARBA" id="ARBA00023136"/>
    </source>
</evidence>
<dbReference type="GO" id="GO:0005886">
    <property type="term" value="C:plasma membrane"/>
    <property type="evidence" value="ECO:0007669"/>
    <property type="project" value="UniProtKB-SubCell"/>
</dbReference>
<evidence type="ECO:0000256" key="10">
    <source>
        <dbReference type="SAM" id="MobiDB-lite"/>
    </source>
</evidence>
<dbReference type="GO" id="GO:0015031">
    <property type="term" value="P:protein transport"/>
    <property type="evidence" value="ECO:0007669"/>
    <property type="project" value="UniProtKB-KW"/>
</dbReference>
<dbReference type="SMART" id="SM01323">
    <property type="entry name" value="YajC"/>
    <property type="match status" value="1"/>
</dbReference>
<feature type="region of interest" description="Disordered" evidence="10">
    <location>
        <begin position="82"/>
        <end position="124"/>
    </location>
</feature>
<dbReference type="AlphaFoldDB" id="A0A9X2Z6C5"/>
<protein>
    <submittedName>
        <fullName evidence="11">Preprotein translocase subunit YajC</fullName>
    </submittedName>
</protein>
<keyword evidence="4" id="KW-1003">Cell membrane</keyword>
<evidence type="ECO:0000313" key="11">
    <source>
        <dbReference type="EMBL" id="MCV7423039.1"/>
    </source>
</evidence>
<dbReference type="RefSeq" id="WP_263997925.1">
    <property type="nucleotide sequence ID" value="NZ_JACKVK010000011.1"/>
</dbReference>